<evidence type="ECO:0000259" key="5">
    <source>
        <dbReference type="PROSITE" id="PS51433"/>
    </source>
</evidence>
<protein>
    <submittedName>
        <fullName evidence="6">Protein c-ets-1-A</fullName>
    </submittedName>
</protein>
<dbReference type="InterPro" id="IPR000418">
    <property type="entry name" value="Ets_dom"/>
</dbReference>
<feature type="domain" description="ETS" evidence="4">
    <location>
        <begin position="396"/>
        <end position="476"/>
    </location>
</feature>
<dbReference type="GO" id="GO:0000981">
    <property type="term" value="F:DNA-binding transcription factor activity, RNA polymerase II-specific"/>
    <property type="evidence" value="ECO:0007669"/>
    <property type="project" value="TreeGrafter"/>
</dbReference>
<keyword evidence="7" id="KW-1185">Reference proteome</keyword>
<dbReference type="InterPro" id="IPR036388">
    <property type="entry name" value="WH-like_DNA-bd_sf"/>
</dbReference>
<name>A0A8X6YLN3_9ARAC</name>
<proteinExistence type="inferred from homology"/>
<dbReference type="InterPro" id="IPR013761">
    <property type="entry name" value="SAM/pointed_sf"/>
</dbReference>
<dbReference type="PROSITE" id="PS00346">
    <property type="entry name" value="ETS_DOMAIN_2"/>
    <property type="match status" value="1"/>
</dbReference>
<dbReference type="SUPFAM" id="SSF46785">
    <property type="entry name" value="Winged helix' DNA-binding domain"/>
    <property type="match status" value="1"/>
</dbReference>
<evidence type="ECO:0000256" key="1">
    <source>
        <dbReference type="ARBA" id="ARBA00005562"/>
    </source>
</evidence>
<evidence type="ECO:0000256" key="3">
    <source>
        <dbReference type="RuleBase" id="RU004019"/>
    </source>
</evidence>
<dbReference type="Gene3D" id="1.10.150.50">
    <property type="entry name" value="Transcription Factor, Ets-1"/>
    <property type="match status" value="1"/>
</dbReference>
<dbReference type="Gene3D" id="1.10.10.10">
    <property type="entry name" value="Winged helix-like DNA-binding domain superfamily/Winged helix DNA-binding domain"/>
    <property type="match status" value="1"/>
</dbReference>
<comment type="subcellular location">
    <subcellularLocation>
        <location evidence="3">Nucleus</location>
    </subcellularLocation>
</comment>
<dbReference type="FunFam" id="1.10.150.50:FF:000014">
    <property type="entry name" value="Protein c-ets-1 isoform 1"/>
    <property type="match status" value="1"/>
</dbReference>
<dbReference type="Pfam" id="PF00178">
    <property type="entry name" value="Ets"/>
    <property type="match status" value="1"/>
</dbReference>
<dbReference type="PRINTS" id="PR00454">
    <property type="entry name" value="ETSDOMAIN"/>
</dbReference>
<dbReference type="SUPFAM" id="SSF47769">
    <property type="entry name" value="SAM/Pointed domain"/>
    <property type="match status" value="1"/>
</dbReference>
<dbReference type="InterPro" id="IPR036390">
    <property type="entry name" value="WH_DNA-bd_sf"/>
</dbReference>
<dbReference type="InterPro" id="IPR046328">
    <property type="entry name" value="ETS_fam"/>
</dbReference>
<feature type="domain" description="PNT" evidence="5">
    <location>
        <begin position="65"/>
        <end position="150"/>
    </location>
</feature>
<dbReference type="SMART" id="SM00413">
    <property type="entry name" value="ETS"/>
    <property type="match status" value="1"/>
</dbReference>
<dbReference type="Proteomes" id="UP000886998">
    <property type="component" value="Unassembled WGS sequence"/>
</dbReference>
<dbReference type="GO" id="GO:0043565">
    <property type="term" value="F:sequence-specific DNA binding"/>
    <property type="evidence" value="ECO:0007669"/>
    <property type="project" value="InterPro"/>
</dbReference>
<accession>A0A8X6YLN3</accession>
<comment type="caution">
    <text evidence="6">The sequence shown here is derived from an EMBL/GenBank/DDBJ whole genome shotgun (WGS) entry which is preliminary data.</text>
</comment>
<dbReference type="GO" id="GO:0005634">
    <property type="term" value="C:nucleus"/>
    <property type="evidence" value="ECO:0007669"/>
    <property type="project" value="UniProtKB-SubCell"/>
</dbReference>
<dbReference type="Pfam" id="PF02198">
    <property type="entry name" value="SAM_PNT"/>
    <property type="match status" value="1"/>
</dbReference>
<dbReference type="PROSITE" id="PS00345">
    <property type="entry name" value="ETS_DOMAIN_1"/>
    <property type="match status" value="1"/>
</dbReference>
<evidence type="ECO:0000313" key="7">
    <source>
        <dbReference type="Proteomes" id="UP000886998"/>
    </source>
</evidence>
<dbReference type="PROSITE" id="PS51433">
    <property type="entry name" value="PNT"/>
    <property type="match status" value="1"/>
</dbReference>
<sequence length="504" mass="57609">MGARGSATDLTPVRCPLSERSWATPTCGPNCDTPNWTLCTILYLPSQVPPLTPGTNQKMAQAITASFSSWEKEREQYHITEDPRTWSEEDVIRWLYWAIREFSLEGINTDLFRMKGKDMCLLEKEVFLSMAPHFVGEILWDHLDRLLRGIENGHTDTNLELLSANSYEGILRLTKFFSSRTLLPPWGSKVTVMKIAQAQRLPFLEASLLTWTLFLSDALINAVRGGYSQIAETMHTLHEITQDDMGVSTTQLEDSSEYVLESMPNHPTYLEGSPEFYSPTGVVMTQDTKYQQNYINRHYRGRYPHHDMGYSESYNHYEPPFQTVPGSIQTGGGGGHWTSEMNHQHYGNLNRDGHVSLNNNLQNMMGIHSPVSIPGQDSKPVIQAAVLAGYSGSGPIQLWQFLLELLTDKSCQNFISWTGDGWEFKLTDPDEVARRWGIRKNKPKMNYEKLSRGLRYYYDKNIIHKTAGKRYVYRFVCDLQNLLGYTPEELHAMVDLKPDIKTEE</sequence>
<reference evidence="6" key="1">
    <citation type="submission" date="2020-08" db="EMBL/GenBank/DDBJ databases">
        <title>Multicomponent nature underlies the extraordinary mechanical properties of spider dragline silk.</title>
        <authorList>
            <person name="Kono N."/>
            <person name="Nakamura H."/>
            <person name="Mori M."/>
            <person name="Yoshida Y."/>
            <person name="Ohtoshi R."/>
            <person name="Malay A.D."/>
            <person name="Moran D.A.P."/>
            <person name="Tomita M."/>
            <person name="Numata K."/>
            <person name="Arakawa K."/>
        </authorList>
    </citation>
    <scope>NUCLEOTIDE SEQUENCE</scope>
</reference>
<evidence type="ECO:0000259" key="4">
    <source>
        <dbReference type="PROSITE" id="PS50061"/>
    </source>
</evidence>
<dbReference type="PROSITE" id="PS50061">
    <property type="entry name" value="ETS_DOMAIN_3"/>
    <property type="match status" value="1"/>
</dbReference>
<organism evidence="6 7">
    <name type="scientific">Trichonephila inaurata madagascariensis</name>
    <dbReference type="NCBI Taxonomy" id="2747483"/>
    <lineage>
        <taxon>Eukaryota</taxon>
        <taxon>Metazoa</taxon>
        <taxon>Ecdysozoa</taxon>
        <taxon>Arthropoda</taxon>
        <taxon>Chelicerata</taxon>
        <taxon>Arachnida</taxon>
        <taxon>Araneae</taxon>
        <taxon>Araneomorphae</taxon>
        <taxon>Entelegynae</taxon>
        <taxon>Araneoidea</taxon>
        <taxon>Nephilidae</taxon>
        <taxon>Trichonephila</taxon>
        <taxon>Trichonephila inaurata</taxon>
    </lineage>
</organism>
<evidence type="ECO:0000256" key="2">
    <source>
        <dbReference type="ARBA" id="ARBA00023125"/>
    </source>
</evidence>
<dbReference type="PANTHER" id="PTHR11849">
    <property type="entry name" value="ETS"/>
    <property type="match status" value="1"/>
</dbReference>
<dbReference type="OrthoDB" id="10067219at2759"/>
<keyword evidence="2 3" id="KW-0238">DNA-binding</keyword>
<dbReference type="InterPro" id="IPR003118">
    <property type="entry name" value="Pointed_dom"/>
</dbReference>
<dbReference type="FunFam" id="1.10.10.10:FF:000097">
    <property type="entry name" value="Protein c-ets-1 isoform 1"/>
    <property type="match status" value="1"/>
</dbReference>
<dbReference type="PANTHER" id="PTHR11849:SF289">
    <property type="entry name" value="ETS-LIKE PROTEIN POINTED"/>
    <property type="match status" value="1"/>
</dbReference>
<gene>
    <name evidence="6" type="primary">ets1-a</name>
    <name evidence="6" type="ORF">TNIN_20541</name>
</gene>
<dbReference type="AlphaFoldDB" id="A0A8X6YLN3"/>
<dbReference type="SMART" id="SM00251">
    <property type="entry name" value="SAM_PNT"/>
    <property type="match status" value="1"/>
</dbReference>
<keyword evidence="3" id="KW-0539">Nucleus</keyword>
<comment type="similarity">
    <text evidence="1 3">Belongs to the ETS family.</text>
</comment>
<dbReference type="EMBL" id="BMAV01021263">
    <property type="protein sequence ID" value="GFY75281.1"/>
    <property type="molecule type" value="Genomic_DNA"/>
</dbReference>
<evidence type="ECO:0000313" key="6">
    <source>
        <dbReference type="EMBL" id="GFY75281.1"/>
    </source>
</evidence>
<dbReference type="GO" id="GO:0030154">
    <property type="term" value="P:cell differentiation"/>
    <property type="evidence" value="ECO:0007669"/>
    <property type="project" value="TreeGrafter"/>
</dbReference>